<dbReference type="InterPro" id="IPR004113">
    <property type="entry name" value="FAD-bd_oxidored_4_C"/>
</dbReference>
<dbReference type="Pfam" id="PF02913">
    <property type="entry name" value="FAD-oxidase_C"/>
    <property type="match status" value="1"/>
</dbReference>
<comment type="similarity">
    <text evidence="1">Belongs to the FAD-binding oxidoreductase/transferase type 4 family.</text>
</comment>
<dbReference type="AlphaFoldDB" id="A0A1G6HDF7"/>
<gene>
    <name evidence="11" type="ORF">GA0111570_10910</name>
</gene>
<evidence type="ECO:0000256" key="2">
    <source>
        <dbReference type="ARBA" id="ARBA00022630"/>
    </source>
</evidence>
<dbReference type="Proteomes" id="UP000199086">
    <property type="component" value="Unassembled WGS sequence"/>
</dbReference>
<dbReference type="GO" id="GO:0016491">
    <property type="term" value="F:oxidoreductase activity"/>
    <property type="evidence" value="ECO:0007669"/>
    <property type="project" value="UniProtKB-KW"/>
</dbReference>
<dbReference type="Gene3D" id="3.30.300.330">
    <property type="match status" value="1"/>
</dbReference>
<keyword evidence="3 7" id="KW-0274">FAD</keyword>
<evidence type="ECO:0000256" key="8">
    <source>
        <dbReference type="PIRSR" id="PIRSR625650-4"/>
    </source>
</evidence>
<dbReference type="RefSeq" id="WP_092611920.1">
    <property type="nucleotide sequence ID" value="NZ_FMYF01000009.1"/>
</dbReference>
<feature type="binding site" evidence="6">
    <location>
        <position position="412"/>
    </location>
    <ligand>
        <name>substrate</name>
    </ligand>
</feature>
<feature type="region of interest" description="Disordered" evidence="9">
    <location>
        <begin position="564"/>
        <end position="583"/>
    </location>
</feature>
<dbReference type="Gene3D" id="3.30.43.10">
    <property type="entry name" value="Uridine Diphospho-n-acetylenolpyruvylglucosamine Reductase, domain 2"/>
    <property type="match status" value="1"/>
</dbReference>
<dbReference type="OrthoDB" id="9811557at2"/>
<evidence type="ECO:0000256" key="6">
    <source>
        <dbReference type="PIRSR" id="PIRSR625650-2"/>
    </source>
</evidence>
<dbReference type="Gene3D" id="3.30.465.10">
    <property type="match status" value="1"/>
</dbReference>
<dbReference type="GO" id="GO:0071949">
    <property type="term" value="F:FAD binding"/>
    <property type="evidence" value="ECO:0007669"/>
    <property type="project" value="InterPro"/>
</dbReference>
<evidence type="ECO:0000256" key="9">
    <source>
        <dbReference type="SAM" id="MobiDB-lite"/>
    </source>
</evidence>
<evidence type="ECO:0000256" key="3">
    <source>
        <dbReference type="ARBA" id="ARBA00022827"/>
    </source>
</evidence>
<proteinExistence type="inferred from homology"/>
<dbReference type="PANTHER" id="PTHR46568:SF1">
    <property type="entry name" value="ALKYLDIHYDROXYACETONEPHOSPHATE SYNTHASE, PEROXISOMAL"/>
    <property type="match status" value="1"/>
</dbReference>
<dbReference type="InterPro" id="IPR016169">
    <property type="entry name" value="FAD-bd_PCMH_sub2"/>
</dbReference>
<dbReference type="GO" id="GO:0008610">
    <property type="term" value="P:lipid biosynthetic process"/>
    <property type="evidence" value="ECO:0007669"/>
    <property type="project" value="InterPro"/>
</dbReference>
<dbReference type="InterPro" id="IPR036318">
    <property type="entry name" value="FAD-bd_PCMH-like_sf"/>
</dbReference>
<keyword evidence="4" id="KW-0560">Oxidoreductase</keyword>
<organism evidence="11 12">
    <name type="scientific">Raineyella antarctica</name>
    <dbReference type="NCBI Taxonomy" id="1577474"/>
    <lineage>
        <taxon>Bacteria</taxon>
        <taxon>Bacillati</taxon>
        <taxon>Actinomycetota</taxon>
        <taxon>Actinomycetes</taxon>
        <taxon>Propionibacteriales</taxon>
        <taxon>Propionibacteriaceae</taxon>
        <taxon>Raineyella</taxon>
    </lineage>
</organism>
<evidence type="ECO:0000256" key="1">
    <source>
        <dbReference type="ARBA" id="ARBA00008000"/>
    </source>
</evidence>
<accession>A0A1G6HDF7</accession>
<dbReference type="InterPro" id="IPR006094">
    <property type="entry name" value="Oxid_FAD_bind_N"/>
</dbReference>
<feature type="domain" description="FAD-binding PCMH-type" evidence="10">
    <location>
        <begin position="102"/>
        <end position="283"/>
    </location>
</feature>
<feature type="site" description="Important for enzyme activity" evidence="8">
    <location>
        <position position="318"/>
    </location>
</feature>
<feature type="active site" description="Proton donor/acceptor" evidence="5">
    <location>
        <position position="473"/>
    </location>
</feature>
<dbReference type="PROSITE" id="PS51387">
    <property type="entry name" value="FAD_PCMH"/>
    <property type="match status" value="1"/>
</dbReference>
<evidence type="ECO:0000259" key="10">
    <source>
        <dbReference type="PROSITE" id="PS51387"/>
    </source>
</evidence>
<dbReference type="PANTHER" id="PTHR46568">
    <property type="entry name" value="ALKYLDIHYDROXYACETONEPHOSPHATE SYNTHASE, PEROXISOMAL"/>
    <property type="match status" value="1"/>
</dbReference>
<name>A0A1G6HDF7_9ACTN</name>
<dbReference type="Gene3D" id="3.30.70.3450">
    <property type="match status" value="1"/>
</dbReference>
<feature type="binding site" evidence="7">
    <location>
        <begin position="267"/>
        <end position="273"/>
    </location>
    <ligand>
        <name>FAD</name>
        <dbReference type="ChEBI" id="CHEBI:57692"/>
    </ligand>
</feature>
<sequence length="583" mass="63832">MSGVKHQKWWGWGVEGIGFNPEGKPNFAPFVKKAIGLDISKPGTPPKFEDLDVPAPVIDDALRTRLLDVVGERYLLDDDLDRVVHTLGKGVRDLMRIRRGDLRRVVDVVVYPADEAQVQKIVDLCVDADAVLIPFGGGSNIVGALEPMPAERRTVVSVDLGRMSKVLEIDDESGLARIQAGALGPQIEEQLGRRGWTMGHFPDSFNHSSLGGWIATRSTGMQSDKYGDIADIVRGLRAVRHGEVLALRPLPSTSSGPSVREMVIGSEGRLGIITEAWVNVHRVPEVREIVGYFFPDFTSGLDAMQEIHTSDAHTIVTRISDANETEMSFATQRAQKGRKKLVMNTLFGYLKRRGWDLEKMCLSYIGFEGGRRYVKQNQAIVKEIVTKHGGIVVGTGVGSVYDSKKFDTPYIRDFLLDRGATADVSETTTPWSNLKHLYDTTIEAANHAFDTAGTKGFIMCHFAHSYHSGACLYFTFALPDNDKATSYQNYDTVKRAIQQNFMDNGATVSHHHGVGSEHAPWMAEDISPAGTKLQRALLEGADPGNNFNPGKILHDGEPGIAMHSYDAPAPGGVSGRAEQVPSA</sequence>
<dbReference type="InterPro" id="IPR016164">
    <property type="entry name" value="FAD-linked_Oxase-like_C"/>
</dbReference>
<dbReference type="GO" id="GO:0008609">
    <property type="term" value="F:alkylglycerone-phosphate synthase activity"/>
    <property type="evidence" value="ECO:0007669"/>
    <property type="project" value="InterPro"/>
</dbReference>
<dbReference type="STRING" id="1577474.GA0111570_10910"/>
<dbReference type="InterPro" id="IPR016166">
    <property type="entry name" value="FAD-bd_PCMH"/>
</dbReference>
<evidence type="ECO:0000313" key="11">
    <source>
        <dbReference type="EMBL" id="SDB92347.1"/>
    </source>
</evidence>
<reference evidence="11 12" key="1">
    <citation type="submission" date="2016-06" db="EMBL/GenBank/DDBJ databases">
        <authorList>
            <person name="Olsen C.W."/>
            <person name="Carey S."/>
            <person name="Hinshaw L."/>
            <person name="Karasin A.I."/>
        </authorList>
    </citation>
    <scope>NUCLEOTIDE SEQUENCE [LARGE SCALE GENOMIC DNA]</scope>
    <source>
        <strain evidence="11 12">LZ-22</strain>
    </source>
</reference>
<evidence type="ECO:0000256" key="5">
    <source>
        <dbReference type="PIRSR" id="PIRSR625650-1"/>
    </source>
</evidence>
<dbReference type="EMBL" id="FMYF01000009">
    <property type="protein sequence ID" value="SDB92347.1"/>
    <property type="molecule type" value="Genomic_DNA"/>
</dbReference>
<protein>
    <submittedName>
        <fullName evidence="11">Alkyldihydroxyacetonephosphate synthase</fullName>
    </submittedName>
</protein>
<dbReference type="Pfam" id="PF01565">
    <property type="entry name" value="FAD_binding_4"/>
    <property type="match status" value="1"/>
</dbReference>
<dbReference type="InterPro" id="IPR016167">
    <property type="entry name" value="FAD-bd_PCMH_sub1"/>
</dbReference>
<dbReference type="InterPro" id="IPR025650">
    <property type="entry name" value="Alkyl-DHAP_Synthase"/>
</dbReference>
<dbReference type="SUPFAM" id="SSF56176">
    <property type="entry name" value="FAD-binding/transporter-associated domain-like"/>
    <property type="match status" value="1"/>
</dbReference>
<evidence type="ECO:0000256" key="7">
    <source>
        <dbReference type="PIRSR" id="PIRSR625650-3"/>
    </source>
</evidence>
<evidence type="ECO:0000256" key="4">
    <source>
        <dbReference type="ARBA" id="ARBA00023002"/>
    </source>
</evidence>
<evidence type="ECO:0000313" key="12">
    <source>
        <dbReference type="Proteomes" id="UP000199086"/>
    </source>
</evidence>
<keyword evidence="12" id="KW-1185">Reference proteome</keyword>
<keyword evidence="2" id="KW-0285">Flavoprotein</keyword>
<dbReference type="SUPFAM" id="SSF55103">
    <property type="entry name" value="FAD-linked oxidases, C-terminal domain"/>
    <property type="match status" value="1"/>
</dbReference>
<comment type="cofactor">
    <cofactor evidence="7">
        <name>FAD</name>
        <dbReference type="ChEBI" id="CHEBI:57692"/>
    </cofactor>
</comment>